<dbReference type="AlphaFoldDB" id="A0A343TMX9"/>
<feature type="compositionally biased region" description="Polar residues" evidence="1">
    <location>
        <begin position="8"/>
        <end position="20"/>
    </location>
</feature>
<proteinExistence type="predicted"/>
<dbReference type="Proteomes" id="UP000263012">
    <property type="component" value="Chromosome"/>
</dbReference>
<evidence type="ECO:0000256" key="1">
    <source>
        <dbReference type="SAM" id="MobiDB-lite"/>
    </source>
</evidence>
<keyword evidence="3" id="KW-1185">Reference proteome</keyword>
<protein>
    <submittedName>
        <fullName evidence="2">Uncharacterized protein</fullName>
    </submittedName>
</protein>
<evidence type="ECO:0000313" key="2">
    <source>
        <dbReference type="EMBL" id="AUX10451.1"/>
    </source>
</evidence>
<organism evidence="2 3">
    <name type="scientific">Halalkaliarchaeum desulfuricum</name>
    <dbReference type="NCBI Taxonomy" id="2055893"/>
    <lineage>
        <taxon>Archaea</taxon>
        <taxon>Methanobacteriati</taxon>
        <taxon>Methanobacteriota</taxon>
        <taxon>Stenosarchaea group</taxon>
        <taxon>Halobacteria</taxon>
        <taxon>Halobacteriales</taxon>
        <taxon>Haloferacaceae</taxon>
        <taxon>Halalkaliarchaeum</taxon>
    </lineage>
</organism>
<dbReference type="EMBL" id="CP025066">
    <property type="protein sequence ID" value="AUX10451.1"/>
    <property type="molecule type" value="Genomic_DNA"/>
</dbReference>
<feature type="region of interest" description="Disordered" evidence="1">
    <location>
        <begin position="1"/>
        <end position="27"/>
    </location>
</feature>
<gene>
    <name evidence="2" type="ORF">AArcSl_2836</name>
</gene>
<evidence type="ECO:0000313" key="3">
    <source>
        <dbReference type="Proteomes" id="UP000263012"/>
    </source>
</evidence>
<dbReference type="KEGG" id="hdf:AArcSl_2836"/>
<name>A0A343TMX9_9EURY</name>
<sequence length="80" mass="9434">MADRPVNRYNNHMNRTNGDVNSERKRGLQSIRNTKTNFVIVQGLREFGPAWLWMIADHVDHPERRIHRHLQIHLHCLSAG</sequence>
<reference evidence="3" key="1">
    <citation type="submission" date="2017-11" db="EMBL/GenBank/DDBJ databases">
        <title>Phenotypic and genomic properties of facultatively anaerobic sulfur-reducing natronoarchaea from hypersaline soda lakes.</title>
        <authorList>
            <person name="Sorokin D.Y."/>
            <person name="Kublanov I.V."/>
            <person name="Roman P."/>
            <person name="Sinninghe Damste J.S."/>
            <person name="Golyshin P.N."/>
            <person name="Rojo D."/>
            <person name="Ciordia S."/>
            <person name="Mena M.D.C."/>
            <person name="Ferrer M."/>
            <person name="Messina E."/>
            <person name="Smedile F."/>
            <person name="La Spada G."/>
            <person name="La Cono V."/>
            <person name="Yakimov M.M."/>
        </authorList>
    </citation>
    <scope>NUCLEOTIDE SEQUENCE [LARGE SCALE GENOMIC DNA]</scope>
    <source>
        <strain evidence="3">AArc-Sl</strain>
    </source>
</reference>
<accession>A0A343TMX9</accession>